<feature type="disulfide bond" evidence="10">
    <location>
        <begin position="96"/>
        <end position="114"/>
    </location>
</feature>
<dbReference type="AlphaFoldDB" id="A0AAE1PDJ1"/>
<protein>
    <submittedName>
        <fullName evidence="12">Uncharacterized protein</fullName>
    </submittedName>
</protein>
<evidence type="ECO:0000256" key="1">
    <source>
        <dbReference type="ARBA" id="ARBA00004167"/>
    </source>
</evidence>
<evidence type="ECO:0000256" key="10">
    <source>
        <dbReference type="PROSITE-ProRule" id="PRU00124"/>
    </source>
</evidence>
<dbReference type="CDD" id="cd00112">
    <property type="entry name" value="LDLa"/>
    <property type="match status" value="4"/>
</dbReference>
<feature type="disulfide bond" evidence="10">
    <location>
        <begin position="344"/>
        <end position="359"/>
    </location>
</feature>
<keyword evidence="4" id="KW-0677">Repeat</keyword>
<dbReference type="Pfam" id="PF00057">
    <property type="entry name" value="Ldl_recept_a"/>
    <property type="match status" value="6"/>
</dbReference>
<dbReference type="Gene3D" id="4.10.400.10">
    <property type="entry name" value="Low-density Lipoprotein Receptor"/>
    <property type="match status" value="6"/>
</dbReference>
<dbReference type="InterPro" id="IPR002172">
    <property type="entry name" value="LDrepeatLR_classA_rpt"/>
</dbReference>
<comment type="caution">
    <text evidence="10">Lacks conserved residue(s) required for the propagation of feature annotation.</text>
</comment>
<dbReference type="Proteomes" id="UP001292094">
    <property type="component" value="Unassembled WGS sequence"/>
</dbReference>
<evidence type="ECO:0000256" key="3">
    <source>
        <dbReference type="ARBA" id="ARBA00022729"/>
    </source>
</evidence>
<keyword evidence="13" id="KW-1185">Reference proteome</keyword>
<evidence type="ECO:0000256" key="7">
    <source>
        <dbReference type="ARBA" id="ARBA00023157"/>
    </source>
</evidence>
<dbReference type="InterPro" id="IPR023415">
    <property type="entry name" value="LDLR_class-A_CS"/>
</dbReference>
<dbReference type="PANTHER" id="PTHR22722:SF5">
    <property type="entry name" value="LOW-DENSITY LIPOPROTEIN RECEPTOR-RELATED PROTEIN 1B"/>
    <property type="match status" value="1"/>
</dbReference>
<feature type="disulfide bond" evidence="10">
    <location>
        <begin position="89"/>
        <end position="101"/>
    </location>
</feature>
<evidence type="ECO:0000256" key="6">
    <source>
        <dbReference type="ARBA" id="ARBA00023136"/>
    </source>
</evidence>
<dbReference type="InterPro" id="IPR036055">
    <property type="entry name" value="LDL_receptor-like_sf"/>
</dbReference>
<feature type="region of interest" description="Disordered" evidence="11">
    <location>
        <begin position="349"/>
        <end position="379"/>
    </location>
</feature>
<keyword evidence="9" id="KW-0325">Glycoprotein</keyword>
<dbReference type="GO" id="GO:0005041">
    <property type="term" value="F:low-density lipoprotein particle receptor activity"/>
    <property type="evidence" value="ECO:0007669"/>
    <property type="project" value="TreeGrafter"/>
</dbReference>
<evidence type="ECO:0000313" key="12">
    <source>
        <dbReference type="EMBL" id="KAK4305167.1"/>
    </source>
</evidence>
<dbReference type="PROSITE" id="PS01209">
    <property type="entry name" value="LDLRA_1"/>
    <property type="match status" value="3"/>
</dbReference>
<keyword evidence="7 10" id="KW-1015">Disulfide bond</keyword>
<comment type="caution">
    <text evidence="12">The sequence shown here is derived from an EMBL/GenBank/DDBJ whole genome shotgun (WGS) entry which is preliminary data.</text>
</comment>
<name>A0AAE1PDJ1_9EUCA</name>
<feature type="compositionally biased region" description="Acidic residues" evidence="11">
    <location>
        <begin position="349"/>
        <end position="358"/>
    </location>
</feature>
<feature type="disulfide bond" evidence="10">
    <location>
        <begin position="201"/>
        <end position="216"/>
    </location>
</feature>
<dbReference type="InterPro" id="IPR051221">
    <property type="entry name" value="LDLR-related"/>
</dbReference>
<organism evidence="12 13">
    <name type="scientific">Petrolisthes manimaculis</name>
    <dbReference type="NCBI Taxonomy" id="1843537"/>
    <lineage>
        <taxon>Eukaryota</taxon>
        <taxon>Metazoa</taxon>
        <taxon>Ecdysozoa</taxon>
        <taxon>Arthropoda</taxon>
        <taxon>Crustacea</taxon>
        <taxon>Multicrustacea</taxon>
        <taxon>Malacostraca</taxon>
        <taxon>Eumalacostraca</taxon>
        <taxon>Eucarida</taxon>
        <taxon>Decapoda</taxon>
        <taxon>Pleocyemata</taxon>
        <taxon>Anomura</taxon>
        <taxon>Galatheoidea</taxon>
        <taxon>Porcellanidae</taxon>
        <taxon>Petrolisthes</taxon>
    </lineage>
</organism>
<keyword evidence="2" id="KW-0812">Transmembrane</keyword>
<keyword evidence="6" id="KW-0472">Membrane</keyword>
<evidence type="ECO:0000313" key="13">
    <source>
        <dbReference type="Proteomes" id="UP001292094"/>
    </source>
</evidence>
<evidence type="ECO:0000256" key="8">
    <source>
        <dbReference type="ARBA" id="ARBA00023170"/>
    </source>
</evidence>
<dbReference type="SMART" id="SM00192">
    <property type="entry name" value="LDLa"/>
    <property type="match status" value="6"/>
</dbReference>
<gene>
    <name evidence="12" type="ORF">Pmani_022928</name>
</gene>
<dbReference type="SUPFAM" id="SSF57424">
    <property type="entry name" value="LDL receptor-like module"/>
    <property type="match status" value="6"/>
</dbReference>
<feature type="disulfide bond" evidence="10">
    <location>
        <begin position="149"/>
        <end position="164"/>
    </location>
</feature>
<dbReference type="GO" id="GO:0005886">
    <property type="term" value="C:plasma membrane"/>
    <property type="evidence" value="ECO:0007669"/>
    <property type="project" value="TreeGrafter"/>
</dbReference>
<reference evidence="12" key="1">
    <citation type="submission" date="2023-11" db="EMBL/GenBank/DDBJ databases">
        <title>Genome assemblies of two species of porcelain crab, Petrolisthes cinctipes and Petrolisthes manimaculis (Anomura: Porcellanidae).</title>
        <authorList>
            <person name="Angst P."/>
        </authorList>
    </citation>
    <scope>NUCLEOTIDE SEQUENCE</scope>
    <source>
        <strain evidence="12">PB745_02</strain>
        <tissue evidence="12">Gill</tissue>
    </source>
</reference>
<keyword evidence="5" id="KW-1133">Transmembrane helix</keyword>
<evidence type="ECO:0000256" key="4">
    <source>
        <dbReference type="ARBA" id="ARBA00022737"/>
    </source>
</evidence>
<keyword evidence="3" id="KW-0732">Signal</keyword>
<dbReference type="GO" id="GO:0043235">
    <property type="term" value="C:receptor complex"/>
    <property type="evidence" value="ECO:0007669"/>
    <property type="project" value="TreeGrafter"/>
</dbReference>
<dbReference type="PROSITE" id="PS50068">
    <property type="entry name" value="LDLRA_2"/>
    <property type="match status" value="6"/>
</dbReference>
<comment type="subcellular location">
    <subcellularLocation>
        <location evidence="1">Membrane</location>
        <topology evidence="1">Single-pass membrane protein</topology>
    </subcellularLocation>
</comment>
<feature type="disulfide bond" evidence="10">
    <location>
        <begin position="240"/>
        <end position="255"/>
    </location>
</feature>
<keyword evidence="8" id="KW-0675">Receptor</keyword>
<proteinExistence type="predicted"/>
<evidence type="ECO:0000256" key="2">
    <source>
        <dbReference type="ARBA" id="ARBA00022692"/>
    </source>
</evidence>
<evidence type="ECO:0000256" key="9">
    <source>
        <dbReference type="ARBA" id="ARBA00023180"/>
    </source>
</evidence>
<dbReference type="EMBL" id="JAWZYT010002321">
    <property type="protein sequence ID" value="KAK4305167.1"/>
    <property type="molecule type" value="Genomic_DNA"/>
</dbReference>
<feature type="disulfide bond" evidence="10">
    <location>
        <begin position="302"/>
        <end position="317"/>
    </location>
</feature>
<evidence type="ECO:0000256" key="11">
    <source>
        <dbReference type="SAM" id="MobiDB-lite"/>
    </source>
</evidence>
<dbReference type="PANTHER" id="PTHR22722">
    <property type="entry name" value="LOW-DENSITY LIPOPROTEIN RECEPTOR-RELATED PROTEIN 2-RELATED"/>
    <property type="match status" value="1"/>
</dbReference>
<dbReference type="FunFam" id="4.10.400.10:FF:000002">
    <property type="entry name" value="Low-density lipoprotein receptor-related protein 1"/>
    <property type="match status" value="1"/>
</dbReference>
<evidence type="ECO:0000256" key="5">
    <source>
        <dbReference type="ARBA" id="ARBA00022989"/>
    </source>
</evidence>
<sequence>MGSFLEITRHSLAKMNTFFTNYRHVREDSGCCQEVREEEIAEFTEVEQGFTFTTSALRRLENSLSSLITHVQTYSCLKCQPQTEPINRCTWAEMRCGSGECVPRESICNTISDCPDSSDEDDALCDQVCSETEFKCMGGYKCLSNIVKCDGLYDCMYGDDEAICRISTPTPPPTPPPRMVCNEDQFQCESDQECISASWRCDNDEDCVDGSDERDCPKECKMDEFLCGTQSQCLPNSWVCDGAEDCPDGSDEVNCTSTIIDTLSKASITTPPTAESRAKVECESDQFLCVEANKCIDLSWKCDGDDDCGDNSDESDCSIPKVECESDQFLCEEANKCIDLSWKCDGDDDCGDNSDESDCSIPKKDWDQDYNDDDDNNTRGFTSVLC</sequence>
<accession>A0AAE1PDJ1</accession>
<dbReference type="PRINTS" id="PR00261">
    <property type="entry name" value="LDLRECEPTOR"/>
</dbReference>